<dbReference type="EMBL" id="FNJQ01000054">
    <property type="protein sequence ID" value="SDP77393.1"/>
    <property type="molecule type" value="Genomic_DNA"/>
</dbReference>
<dbReference type="PROSITE" id="PS51372">
    <property type="entry name" value="PRD_2"/>
    <property type="match status" value="1"/>
</dbReference>
<name>A0A1H0VGD1_SELRU</name>
<proteinExistence type="predicted"/>
<dbReference type="PANTHER" id="PTHR30185">
    <property type="entry name" value="CRYPTIC BETA-GLUCOSIDE BGL OPERON ANTITERMINATOR"/>
    <property type="match status" value="1"/>
</dbReference>
<dbReference type="PANTHER" id="PTHR30185:SF18">
    <property type="entry name" value="TRANSCRIPTIONAL REGULATOR MTLR"/>
    <property type="match status" value="1"/>
</dbReference>
<dbReference type="InterPro" id="IPR050661">
    <property type="entry name" value="BglG_antiterminators"/>
</dbReference>
<organism evidence="6 7">
    <name type="scientific">Selenomonas ruminantium</name>
    <dbReference type="NCBI Taxonomy" id="971"/>
    <lineage>
        <taxon>Bacteria</taxon>
        <taxon>Bacillati</taxon>
        <taxon>Bacillota</taxon>
        <taxon>Negativicutes</taxon>
        <taxon>Selenomonadales</taxon>
        <taxon>Selenomonadaceae</taxon>
        <taxon>Selenomonas</taxon>
    </lineage>
</organism>
<dbReference type="Proteomes" id="UP000182412">
    <property type="component" value="Unassembled WGS sequence"/>
</dbReference>
<keyword evidence="4" id="KW-0804">Transcription</keyword>
<reference evidence="6 7" key="1">
    <citation type="submission" date="2016-10" db="EMBL/GenBank/DDBJ databases">
        <authorList>
            <person name="de Groot N.N."/>
        </authorList>
    </citation>
    <scope>NUCLEOTIDE SEQUENCE [LARGE SCALE GENOMIC DNA]</scope>
    <source>
        <strain evidence="6 7">S137</strain>
    </source>
</reference>
<protein>
    <submittedName>
        <fullName evidence="6">Transcriptional antiterminator, BglG family</fullName>
    </submittedName>
</protein>
<accession>A0A1H0VGD1</accession>
<dbReference type="InterPro" id="IPR036634">
    <property type="entry name" value="PRD_sf"/>
</dbReference>
<keyword evidence="2" id="KW-0805">Transcription regulation</keyword>
<dbReference type="GO" id="GO:0006355">
    <property type="term" value="P:regulation of DNA-templated transcription"/>
    <property type="evidence" value="ECO:0007669"/>
    <property type="project" value="InterPro"/>
</dbReference>
<evidence type="ECO:0000256" key="3">
    <source>
        <dbReference type="ARBA" id="ARBA00023159"/>
    </source>
</evidence>
<dbReference type="Gene3D" id="1.10.1790.10">
    <property type="entry name" value="PRD domain"/>
    <property type="match status" value="1"/>
</dbReference>
<dbReference type="AlphaFoldDB" id="A0A1H0VGD1"/>
<evidence type="ECO:0000256" key="4">
    <source>
        <dbReference type="ARBA" id="ARBA00023163"/>
    </source>
</evidence>
<sequence>MNNNQQQLLRILESAAMPLTSTALADKLAVSSRTIMNYIAHINNSFPDSIRSSRQGYILTEKARHNLCKQQETTFLPQTVENRRLHLLLQLLLHPQSDFTIPDFAAEIHISPESVQKDVAMLRFMLKDFSLRLRLTGGKLTLKGEEKYQRSLLSHVINKHLAHTRLSLENLQTYFPLLPVAKLQIRLQKAIERKDYFLNGSLWPNFMRDILIAAHRINQNCILPACPAAVILPITLDIAAALAPFCGSLALSERLWLQKLLHAYLLPQKFRTASYNEIALSLPSDTQALLQQLFNWINDNLPFIPLTKRFRVRFALNVHNLLQRKYMGSITSNPQKEDMQAASPFAFYCAQQVTFQLRKRTGLNFTEDDSAYLAVHIGLALHKKLAPQDTVSCGLLIPPYFDYDQDLRQTLLAYFPQEIRIDAEATDEKDITRLEHVQLVISTMPLPNGFPVEWITTNPLLSLAKRQEIARLIARKQQENRWQTIRHFLLTYASLSEIPTNTRSAYDTWTICGHTAIRLDLLKENKKQLVIQWNDKPLSFKGHTVYAFLHLSFNSDDWALCCYILELLSHPMQYIPLRKCTQKNLHNFLAYIQRSL</sequence>
<feature type="domain" description="PRD" evidence="5">
    <location>
        <begin position="281"/>
        <end position="387"/>
    </location>
</feature>
<evidence type="ECO:0000313" key="6">
    <source>
        <dbReference type="EMBL" id="SDP77393.1"/>
    </source>
</evidence>
<dbReference type="InterPro" id="IPR007737">
    <property type="entry name" value="Mga_HTH"/>
</dbReference>
<gene>
    <name evidence="6" type="ORF">SAMN05216366_1546</name>
</gene>
<evidence type="ECO:0000256" key="1">
    <source>
        <dbReference type="ARBA" id="ARBA00022737"/>
    </source>
</evidence>
<keyword evidence="3" id="KW-0010">Activator</keyword>
<dbReference type="Gene3D" id="1.10.10.10">
    <property type="entry name" value="Winged helix-like DNA-binding domain superfamily/Winged helix DNA-binding domain"/>
    <property type="match status" value="1"/>
</dbReference>
<dbReference type="InterPro" id="IPR013196">
    <property type="entry name" value="HTH_11"/>
</dbReference>
<dbReference type="InterPro" id="IPR036388">
    <property type="entry name" value="WH-like_DNA-bd_sf"/>
</dbReference>
<dbReference type="Pfam" id="PF08279">
    <property type="entry name" value="HTH_11"/>
    <property type="match status" value="1"/>
</dbReference>
<dbReference type="SUPFAM" id="SSF63520">
    <property type="entry name" value="PTS-regulatory domain, PRD"/>
    <property type="match status" value="1"/>
</dbReference>
<dbReference type="RefSeq" id="WP_074573595.1">
    <property type="nucleotide sequence ID" value="NZ_FNJQ01000054.1"/>
</dbReference>
<evidence type="ECO:0000313" key="7">
    <source>
        <dbReference type="Proteomes" id="UP000182412"/>
    </source>
</evidence>
<evidence type="ECO:0000259" key="5">
    <source>
        <dbReference type="PROSITE" id="PS51372"/>
    </source>
</evidence>
<dbReference type="InterPro" id="IPR011608">
    <property type="entry name" value="PRD"/>
</dbReference>
<dbReference type="Pfam" id="PF00874">
    <property type="entry name" value="PRD"/>
    <property type="match status" value="1"/>
</dbReference>
<keyword evidence="1" id="KW-0677">Repeat</keyword>
<evidence type="ECO:0000256" key="2">
    <source>
        <dbReference type="ARBA" id="ARBA00023015"/>
    </source>
</evidence>
<dbReference type="Pfam" id="PF05043">
    <property type="entry name" value="Mga"/>
    <property type="match status" value="1"/>
</dbReference>